<dbReference type="GO" id="GO:0005524">
    <property type="term" value="F:ATP binding"/>
    <property type="evidence" value="ECO:0007669"/>
    <property type="project" value="UniProtKB-KW"/>
</dbReference>
<dbReference type="OrthoDB" id="18368at2157"/>
<dbReference type="GO" id="GO:0043190">
    <property type="term" value="C:ATP-binding cassette (ABC) transporter complex"/>
    <property type="evidence" value="ECO:0007669"/>
    <property type="project" value="InterPro"/>
</dbReference>
<evidence type="ECO:0000313" key="17">
    <source>
        <dbReference type="Proteomes" id="UP000273828"/>
    </source>
</evidence>
<dbReference type="RefSeq" id="WP_124179190.1">
    <property type="nucleotide sequence ID" value="NZ_REFY01000005.1"/>
</dbReference>
<comment type="function">
    <text evidence="14">Part of the ABC transporter complex WtpABC involved in molybdate/tungstate import. Responsible for energy coupling to the transport system.</text>
</comment>
<proteinExistence type="inferred from homology"/>
<dbReference type="EC" id="7.3.2.6" evidence="11"/>
<dbReference type="InterPro" id="IPR027417">
    <property type="entry name" value="P-loop_NTPase"/>
</dbReference>
<keyword evidence="8" id="KW-0472">Membrane</keyword>
<keyword evidence="3" id="KW-1003">Cell membrane</keyword>
<dbReference type="PANTHER" id="PTHR42781:SF4">
    <property type="entry name" value="SPERMIDINE_PUTRESCINE IMPORT ATP-BINDING PROTEIN POTA"/>
    <property type="match status" value="1"/>
</dbReference>
<evidence type="ECO:0000256" key="10">
    <source>
        <dbReference type="ARBA" id="ARBA00038781"/>
    </source>
</evidence>
<dbReference type="GO" id="GO:0016887">
    <property type="term" value="F:ATP hydrolysis activity"/>
    <property type="evidence" value="ECO:0007669"/>
    <property type="project" value="InterPro"/>
</dbReference>
<dbReference type="InterPro" id="IPR013611">
    <property type="entry name" value="Transp-assoc_OB_typ2"/>
</dbReference>
<dbReference type="EMBL" id="REFY01000005">
    <property type="protein sequence ID" value="RQG87992.1"/>
    <property type="molecule type" value="Genomic_DNA"/>
</dbReference>
<dbReference type="InterPro" id="IPR008995">
    <property type="entry name" value="Mo/tungstate-bd_C_term_dom"/>
</dbReference>
<dbReference type="InterPro" id="IPR017871">
    <property type="entry name" value="ABC_transporter-like_CS"/>
</dbReference>
<dbReference type="GO" id="GO:1901238">
    <property type="term" value="F:ABC-type tungstate transporter activity"/>
    <property type="evidence" value="ECO:0007669"/>
    <property type="project" value="UniProtKB-EC"/>
</dbReference>
<keyword evidence="17" id="KW-1185">Reference proteome</keyword>
<gene>
    <name evidence="16" type="ORF">EA462_14130</name>
</gene>
<comment type="catalytic activity">
    <reaction evidence="13">
        <text>tungstate(in) + ATP + H2O = tungstate(out) + ADP + phosphate + H(+)</text>
        <dbReference type="Rhea" id="RHEA:35027"/>
        <dbReference type="ChEBI" id="CHEBI:15377"/>
        <dbReference type="ChEBI" id="CHEBI:15378"/>
        <dbReference type="ChEBI" id="CHEBI:30616"/>
        <dbReference type="ChEBI" id="CHEBI:43474"/>
        <dbReference type="ChEBI" id="CHEBI:46502"/>
        <dbReference type="ChEBI" id="CHEBI:456216"/>
        <dbReference type="EC" id="7.3.2.6"/>
    </reaction>
</comment>
<dbReference type="PANTHER" id="PTHR42781">
    <property type="entry name" value="SPERMIDINE/PUTRESCINE IMPORT ATP-BINDING PROTEIN POTA"/>
    <property type="match status" value="1"/>
</dbReference>
<comment type="subcellular location">
    <subcellularLocation>
        <location evidence="1">Cell membrane</location>
        <topology evidence="1">Peripheral membrane protein</topology>
    </subcellularLocation>
</comment>
<evidence type="ECO:0000256" key="5">
    <source>
        <dbReference type="ARBA" id="ARBA00022741"/>
    </source>
</evidence>
<dbReference type="SMART" id="SM00382">
    <property type="entry name" value="AAA"/>
    <property type="match status" value="1"/>
</dbReference>
<evidence type="ECO:0000256" key="14">
    <source>
        <dbReference type="ARBA" id="ARBA00057369"/>
    </source>
</evidence>
<evidence type="ECO:0000256" key="11">
    <source>
        <dbReference type="ARBA" id="ARBA00039025"/>
    </source>
</evidence>
<dbReference type="AlphaFoldDB" id="A0A3N6NVS8"/>
<dbReference type="SUPFAM" id="SSF50331">
    <property type="entry name" value="MOP-like"/>
    <property type="match status" value="1"/>
</dbReference>
<evidence type="ECO:0000256" key="12">
    <source>
        <dbReference type="ARBA" id="ARBA00041133"/>
    </source>
</evidence>
<evidence type="ECO:0000256" key="9">
    <source>
        <dbReference type="ARBA" id="ARBA00038307"/>
    </source>
</evidence>
<dbReference type="InterPro" id="IPR003439">
    <property type="entry name" value="ABC_transporter-like_ATP-bd"/>
</dbReference>
<evidence type="ECO:0000256" key="2">
    <source>
        <dbReference type="ARBA" id="ARBA00022448"/>
    </source>
</evidence>
<organism evidence="16 17">
    <name type="scientific">Natrarchaeobius halalkaliphilus</name>
    <dbReference type="NCBI Taxonomy" id="1679091"/>
    <lineage>
        <taxon>Archaea</taxon>
        <taxon>Methanobacteriati</taxon>
        <taxon>Methanobacteriota</taxon>
        <taxon>Stenosarchaea group</taxon>
        <taxon>Halobacteria</taxon>
        <taxon>Halobacteriales</taxon>
        <taxon>Natrialbaceae</taxon>
        <taxon>Natrarchaeobius</taxon>
    </lineage>
</organism>
<dbReference type="Pfam" id="PF00005">
    <property type="entry name" value="ABC_tran"/>
    <property type="match status" value="1"/>
</dbReference>
<dbReference type="Proteomes" id="UP000273828">
    <property type="component" value="Unassembled WGS sequence"/>
</dbReference>
<accession>A0A3N6NVS8</accession>
<dbReference type="Gene3D" id="2.40.50.100">
    <property type="match status" value="1"/>
</dbReference>
<dbReference type="SUPFAM" id="SSF52540">
    <property type="entry name" value="P-loop containing nucleoside triphosphate hydrolases"/>
    <property type="match status" value="1"/>
</dbReference>
<keyword evidence="2" id="KW-0813">Transport</keyword>
<keyword evidence="7" id="KW-1278">Translocase</keyword>
<evidence type="ECO:0000256" key="1">
    <source>
        <dbReference type="ARBA" id="ARBA00004202"/>
    </source>
</evidence>
<evidence type="ECO:0000313" key="16">
    <source>
        <dbReference type="EMBL" id="RQG87992.1"/>
    </source>
</evidence>
<dbReference type="FunFam" id="3.40.50.300:FF:000425">
    <property type="entry name" value="Probable ABC transporter, ATP-binding subunit"/>
    <property type="match status" value="1"/>
</dbReference>
<feature type="domain" description="ABC transporter" evidence="15">
    <location>
        <begin position="21"/>
        <end position="251"/>
    </location>
</feature>
<evidence type="ECO:0000256" key="4">
    <source>
        <dbReference type="ARBA" id="ARBA00022505"/>
    </source>
</evidence>
<dbReference type="Pfam" id="PF08402">
    <property type="entry name" value="TOBE_2"/>
    <property type="match status" value="1"/>
</dbReference>
<dbReference type="NCBIfam" id="TIGR01187">
    <property type="entry name" value="potA"/>
    <property type="match status" value="1"/>
</dbReference>
<comment type="caution">
    <text evidence="16">The sequence shown here is derived from an EMBL/GenBank/DDBJ whole genome shotgun (WGS) entry which is preliminary data.</text>
</comment>
<dbReference type="PROSITE" id="PS00211">
    <property type="entry name" value="ABC_TRANSPORTER_1"/>
    <property type="match status" value="1"/>
</dbReference>
<comment type="similarity">
    <text evidence="9">Belongs to the ABC transporter superfamily. Sulfate/tungstate importer (TC 3.A.1.6) family.</text>
</comment>
<keyword evidence="5" id="KW-0547">Nucleotide-binding</keyword>
<evidence type="ECO:0000256" key="3">
    <source>
        <dbReference type="ARBA" id="ARBA00022475"/>
    </source>
</evidence>
<dbReference type="InterPro" id="IPR005893">
    <property type="entry name" value="PotA-like"/>
</dbReference>
<evidence type="ECO:0000256" key="7">
    <source>
        <dbReference type="ARBA" id="ARBA00022967"/>
    </source>
</evidence>
<evidence type="ECO:0000256" key="13">
    <source>
        <dbReference type="ARBA" id="ARBA00047936"/>
    </source>
</evidence>
<evidence type="ECO:0000256" key="6">
    <source>
        <dbReference type="ARBA" id="ARBA00022840"/>
    </source>
</evidence>
<evidence type="ECO:0000259" key="15">
    <source>
        <dbReference type="PROSITE" id="PS50893"/>
    </source>
</evidence>
<keyword evidence="6 16" id="KW-0067">ATP-binding</keyword>
<dbReference type="GO" id="GO:0015417">
    <property type="term" value="F:ABC-type polyamine transporter activity"/>
    <property type="evidence" value="ECO:0007669"/>
    <property type="project" value="InterPro"/>
</dbReference>
<keyword evidence="4" id="KW-0500">Molybdenum</keyword>
<dbReference type="PROSITE" id="PS50893">
    <property type="entry name" value="ABC_TRANSPORTER_2"/>
    <property type="match status" value="1"/>
</dbReference>
<dbReference type="InterPro" id="IPR050093">
    <property type="entry name" value="ABC_SmlMolc_Importer"/>
</dbReference>
<comment type="subunit">
    <text evidence="10">The complex is composed of two ATP-binding proteins (WtpC), two transmembrane proteins (WtpB) and a solute-binding protein (WtpA).</text>
</comment>
<dbReference type="Gene3D" id="3.40.50.300">
    <property type="entry name" value="P-loop containing nucleotide triphosphate hydrolases"/>
    <property type="match status" value="1"/>
</dbReference>
<reference evidence="16 17" key="1">
    <citation type="submission" date="2018-10" db="EMBL/GenBank/DDBJ databases">
        <title>Natrarchaeobius chitinivorans gen. nov., sp. nov., and Natrarchaeobius haloalkaliphilus sp. nov., alkaliphilic, chitin-utilizing haloarchaea from hypersaline alkaline lakes.</title>
        <authorList>
            <person name="Sorokin D.Y."/>
            <person name="Elcheninov A.G."/>
            <person name="Kostrikina N.A."/>
            <person name="Bale N.J."/>
            <person name="Sinninghe Damste J.S."/>
            <person name="Khijniak T.V."/>
            <person name="Kublanov I.V."/>
            <person name="Toshchakov S.V."/>
        </authorList>
    </citation>
    <scope>NUCLEOTIDE SEQUENCE [LARGE SCALE GENOMIC DNA]</scope>
    <source>
        <strain evidence="16 17">AArcht-Sl</strain>
    </source>
</reference>
<dbReference type="InterPro" id="IPR003593">
    <property type="entry name" value="AAA+_ATPase"/>
</dbReference>
<name>A0A3N6NVS8_9EURY</name>
<sequence length="383" mass="42514">MASASRQSQGELDESESDVILRLDGVTKNFGSVTAVDDVSFSVRKGEFFSIVGPSGCGKTTTLRMIAGFEQPSDGRILLSSEDVSRVPPYDRDLGMVFQGYALFPHKTVGENVGFGLKMQGEDPEERQEHVADILDLVDLAGTQDRYPKELSGGQQQRVALARALVIEPSVLLLDEPLSNLDRKLREEMRFELKRIQEELGITTIYVTHDQEEAMSMSDRVLVLNGGESEQVAPPYDIYHRPRNQFVAEFIGDVNTFPGTVEAVTEDDYHVDLETEATGTVEVKRTVARNEFEVGDDVLLNVRPEDFEIVETGHGEDRFTGQVITSTFLGKRTNLLVDVGDQQLLVEASGRIEQDGSKAEDAITISWKRNQCILTDVDSDHVN</sequence>
<evidence type="ECO:0000256" key="8">
    <source>
        <dbReference type="ARBA" id="ARBA00023136"/>
    </source>
</evidence>
<protein>
    <recommendedName>
        <fullName evidence="12">Molybdate/tungstate import ATP-binding protein WtpC</fullName>
        <ecNumber evidence="11">7.3.2.6</ecNumber>
    </recommendedName>
</protein>